<feature type="site" description="Increases basicity of active site His" evidence="3">
    <location>
        <position position="135"/>
    </location>
</feature>
<dbReference type="InterPro" id="IPR020019">
    <property type="entry name" value="AcTrfase_PglD-like"/>
</dbReference>
<accession>A0A7T1B1P5</accession>
<dbReference type="PROSITE" id="PS00101">
    <property type="entry name" value="HEXAPEP_TRANSFERASES"/>
    <property type="match status" value="1"/>
</dbReference>
<keyword evidence="1 6" id="KW-0808">Transferase</keyword>
<dbReference type="Gene3D" id="2.160.10.10">
    <property type="entry name" value="Hexapeptide repeat proteins"/>
    <property type="match status" value="1"/>
</dbReference>
<feature type="domain" description="PglD N-terminal" evidence="5">
    <location>
        <begin position="3"/>
        <end position="79"/>
    </location>
</feature>
<dbReference type="PANTHER" id="PTHR43300:SF7">
    <property type="entry name" value="UDP-N-ACETYLBACILLOSAMINE N-ACETYLTRANSFERASE"/>
    <property type="match status" value="1"/>
</dbReference>
<dbReference type="SUPFAM" id="SSF51161">
    <property type="entry name" value="Trimeric LpxA-like enzymes"/>
    <property type="match status" value="1"/>
</dbReference>
<dbReference type="Gene3D" id="3.40.50.20">
    <property type="match status" value="1"/>
</dbReference>
<evidence type="ECO:0000313" key="7">
    <source>
        <dbReference type="Proteomes" id="UP000594455"/>
    </source>
</evidence>
<proteinExistence type="predicted"/>
<feature type="binding site" evidence="4">
    <location>
        <position position="67"/>
    </location>
    <ligand>
        <name>substrate</name>
    </ligand>
</feature>
<evidence type="ECO:0000256" key="1">
    <source>
        <dbReference type="ARBA" id="ARBA00022679"/>
    </source>
</evidence>
<sequence length="205" mass="22444">MKKIILIGNGGHAKVISDIVKQSKNYQLSGYLDDAITRRSYHNEIVFDNLTNIGHYYRDHHFIIAIGNNIIRQQIVQRFAHIKLNYATLIHPTATIGSNVKIDKGSVIMANITINTDTAIGKHCIINTMSCIEHDNKIYDYVHIAPHVTLTGSVVINQGSFIGAGATIIPNITIGKNVIVGAGSTVINDIADNNTVYGSPAKNKR</sequence>
<protein>
    <submittedName>
        <fullName evidence="6">Acetyltransferase</fullName>
    </submittedName>
</protein>
<dbReference type="Proteomes" id="UP000594455">
    <property type="component" value="Chromosome"/>
</dbReference>
<organism evidence="6 7">
    <name type="scientific">Staphylococcus lloydii</name>
    <dbReference type="NCBI Taxonomy" id="2781774"/>
    <lineage>
        <taxon>Bacteria</taxon>
        <taxon>Bacillati</taxon>
        <taxon>Bacillota</taxon>
        <taxon>Bacilli</taxon>
        <taxon>Bacillales</taxon>
        <taxon>Staphylococcaceae</taxon>
        <taxon>Staphylococcus</taxon>
    </lineage>
</organism>
<gene>
    <name evidence="6" type="ORF">ISP08_05315</name>
</gene>
<dbReference type="KEGG" id="sllo:ISP08_05315"/>
<dbReference type="RefSeq" id="WP_195717939.1">
    <property type="nucleotide sequence ID" value="NZ_CP064056.1"/>
</dbReference>
<dbReference type="GO" id="GO:0016740">
    <property type="term" value="F:transferase activity"/>
    <property type="evidence" value="ECO:0007669"/>
    <property type="project" value="UniProtKB-KW"/>
</dbReference>
<name>A0A7T1B1P5_9STAP</name>
<dbReference type="InterPro" id="IPR041561">
    <property type="entry name" value="PglD_N"/>
</dbReference>
<dbReference type="InterPro" id="IPR011004">
    <property type="entry name" value="Trimer_LpxA-like_sf"/>
</dbReference>
<dbReference type="InterPro" id="IPR018357">
    <property type="entry name" value="Hexapep_transf_CS"/>
</dbReference>
<keyword evidence="7" id="KW-1185">Reference proteome</keyword>
<dbReference type="Pfam" id="PF17836">
    <property type="entry name" value="PglD_N"/>
    <property type="match status" value="1"/>
</dbReference>
<reference evidence="6 7" key="1">
    <citation type="submission" date="2020-10" db="EMBL/GenBank/DDBJ databases">
        <title>Closed genome sequences of Staphylococcus lloydii sp. nov. and Staphylococcus durrellii sp. nov. Isolated from Captive Fruit Bats (Pteropus livingstonii).</title>
        <authorList>
            <person name="Fountain K."/>
        </authorList>
    </citation>
    <scope>NUCLEOTIDE SEQUENCE [LARGE SCALE GENOMIC DNA]</scope>
    <source>
        <strain evidence="6 7">23_2_7_LY</strain>
    </source>
</reference>
<dbReference type="CDD" id="cd03360">
    <property type="entry name" value="LbH_AT_putative"/>
    <property type="match status" value="1"/>
</dbReference>
<feature type="active site" description="Proton acceptor" evidence="3">
    <location>
        <position position="134"/>
    </location>
</feature>
<dbReference type="PANTHER" id="PTHR43300">
    <property type="entry name" value="ACETYLTRANSFERASE"/>
    <property type="match status" value="1"/>
</dbReference>
<dbReference type="NCBIfam" id="TIGR03570">
    <property type="entry name" value="NeuD_NnaD"/>
    <property type="match status" value="1"/>
</dbReference>
<evidence type="ECO:0000256" key="3">
    <source>
        <dbReference type="PIRSR" id="PIRSR620019-1"/>
    </source>
</evidence>
<dbReference type="AlphaFoldDB" id="A0A7T1B1P5"/>
<evidence type="ECO:0000256" key="2">
    <source>
        <dbReference type="ARBA" id="ARBA00022737"/>
    </source>
</evidence>
<feature type="binding site" evidence="4">
    <location>
        <position position="143"/>
    </location>
    <ligand>
        <name>acetyl-CoA</name>
        <dbReference type="ChEBI" id="CHEBI:57288"/>
    </ligand>
</feature>
<keyword evidence="2" id="KW-0677">Repeat</keyword>
<dbReference type="EMBL" id="CP064056">
    <property type="protein sequence ID" value="QPM76114.1"/>
    <property type="molecule type" value="Genomic_DNA"/>
</dbReference>
<dbReference type="Pfam" id="PF00132">
    <property type="entry name" value="Hexapep"/>
    <property type="match status" value="1"/>
</dbReference>
<dbReference type="InterPro" id="IPR001451">
    <property type="entry name" value="Hexapep"/>
</dbReference>
<evidence type="ECO:0000256" key="4">
    <source>
        <dbReference type="PIRSR" id="PIRSR620019-2"/>
    </source>
</evidence>
<evidence type="ECO:0000259" key="5">
    <source>
        <dbReference type="Pfam" id="PF17836"/>
    </source>
</evidence>
<dbReference type="InterPro" id="IPR050179">
    <property type="entry name" value="Trans_hexapeptide_repeat"/>
</dbReference>
<evidence type="ECO:0000313" key="6">
    <source>
        <dbReference type="EMBL" id="QPM76114.1"/>
    </source>
</evidence>